<sequence>MIDFHVVPEALRANVRELHEVAEAWAAAKSTLAHQHLATDDLGYLGEQEDVVSMYNDALDTILDRLQSGFESLNNAVDTLKDIADEYESRDADYFAEFGYINSRLDSEGETR</sequence>
<protein>
    <submittedName>
        <fullName evidence="1">Uncharacterized protein</fullName>
    </submittedName>
</protein>
<dbReference type="EMBL" id="CP022521">
    <property type="protein sequence ID" value="ASO21217.1"/>
    <property type="molecule type" value="Genomic_DNA"/>
</dbReference>
<evidence type="ECO:0000313" key="1">
    <source>
        <dbReference type="EMBL" id="ASO21217.1"/>
    </source>
</evidence>
<keyword evidence="2" id="KW-1185">Reference proteome</keyword>
<dbReference type="Proteomes" id="UP000204221">
    <property type="component" value="Chromosome"/>
</dbReference>
<dbReference type="KEGG" id="ahg:AHOG_17960"/>
<proteinExistence type="predicted"/>
<evidence type="ECO:0000313" key="2">
    <source>
        <dbReference type="Proteomes" id="UP000204221"/>
    </source>
</evidence>
<reference evidence="1 2" key="1">
    <citation type="submission" date="2017-07" db="EMBL/GenBank/DDBJ databases">
        <title>Complete genome sequence of Actinoalloteichus hoggarensis DSM 45943, type strain of Actinoalloteichus hoggarensis.</title>
        <authorList>
            <person name="Ruckert C."/>
            <person name="Nouioui I."/>
            <person name="Willmese J."/>
            <person name="van Wezel G."/>
            <person name="Klenk H.-P."/>
            <person name="Kalinowski J."/>
            <person name="Zotchev S.B."/>
        </authorList>
    </citation>
    <scope>NUCLEOTIDE SEQUENCE [LARGE SCALE GENOMIC DNA]</scope>
    <source>
        <strain evidence="1 2">DSM 45943</strain>
    </source>
</reference>
<dbReference type="RefSeq" id="WP_093942416.1">
    <property type="nucleotide sequence ID" value="NZ_CP022521.1"/>
</dbReference>
<dbReference type="AlphaFoldDB" id="A0A221W776"/>
<accession>A0A221W776</accession>
<organism evidence="1 2">
    <name type="scientific">Actinoalloteichus hoggarensis</name>
    <dbReference type="NCBI Taxonomy" id="1470176"/>
    <lineage>
        <taxon>Bacteria</taxon>
        <taxon>Bacillati</taxon>
        <taxon>Actinomycetota</taxon>
        <taxon>Actinomycetes</taxon>
        <taxon>Pseudonocardiales</taxon>
        <taxon>Pseudonocardiaceae</taxon>
        <taxon>Actinoalloteichus</taxon>
    </lineage>
</organism>
<gene>
    <name evidence="1" type="ORF">AHOG_17960</name>
</gene>
<dbReference type="OrthoDB" id="4559166at2"/>
<name>A0A221W776_9PSEU</name>